<dbReference type="STRING" id="1121322.SAMN02745136_03578"/>
<keyword evidence="1" id="KW-0805">Transcription regulation</keyword>
<dbReference type="InterPro" id="IPR037923">
    <property type="entry name" value="HTH-like"/>
</dbReference>
<evidence type="ECO:0000256" key="1">
    <source>
        <dbReference type="ARBA" id="ARBA00023015"/>
    </source>
</evidence>
<dbReference type="Pfam" id="PF12833">
    <property type="entry name" value="HTH_18"/>
    <property type="match status" value="1"/>
</dbReference>
<proteinExistence type="predicted"/>
<dbReference type="GO" id="GO:0003700">
    <property type="term" value="F:DNA-binding transcription factor activity"/>
    <property type="evidence" value="ECO:0007669"/>
    <property type="project" value="InterPro"/>
</dbReference>
<evidence type="ECO:0000313" key="5">
    <source>
        <dbReference type="EMBL" id="SHK88584.1"/>
    </source>
</evidence>
<dbReference type="PANTHER" id="PTHR43280:SF28">
    <property type="entry name" value="HTH-TYPE TRANSCRIPTIONAL ACTIVATOR RHAS"/>
    <property type="match status" value="1"/>
</dbReference>
<dbReference type="EMBL" id="FRAC01000019">
    <property type="protein sequence ID" value="SHK88584.1"/>
    <property type="molecule type" value="Genomic_DNA"/>
</dbReference>
<evidence type="ECO:0000256" key="3">
    <source>
        <dbReference type="ARBA" id="ARBA00023163"/>
    </source>
</evidence>
<dbReference type="SMART" id="SM00342">
    <property type="entry name" value="HTH_ARAC"/>
    <property type="match status" value="1"/>
</dbReference>
<dbReference type="PROSITE" id="PS01124">
    <property type="entry name" value="HTH_ARAC_FAMILY_2"/>
    <property type="match status" value="1"/>
</dbReference>
<dbReference type="PROSITE" id="PS00041">
    <property type="entry name" value="HTH_ARAC_FAMILY_1"/>
    <property type="match status" value="1"/>
</dbReference>
<dbReference type="AlphaFoldDB" id="A0A1M6W470"/>
<protein>
    <submittedName>
        <fullName evidence="5">AraC-type DNA-binding protein</fullName>
    </submittedName>
</protein>
<keyword evidence="6" id="KW-1185">Reference proteome</keyword>
<keyword evidence="3" id="KW-0804">Transcription</keyword>
<dbReference type="SUPFAM" id="SSF46689">
    <property type="entry name" value="Homeodomain-like"/>
    <property type="match status" value="2"/>
</dbReference>
<accession>A0A1M6W470</accession>
<gene>
    <name evidence="5" type="ORF">SAMN02745136_03578</name>
</gene>
<evidence type="ECO:0000256" key="2">
    <source>
        <dbReference type="ARBA" id="ARBA00023125"/>
    </source>
</evidence>
<reference evidence="5 6" key="1">
    <citation type="submission" date="2016-11" db="EMBL/GenBank/DDBJ databases">
        <authorList>
            <person name="Jaros S."/>
            <person name="Januszkiewicz K."/>
            <person name="Wedrychowicz H."/>
        </authorList>
    </citation>
    <scope>NUCLEOTIDE SEQUENCE [LARGE SCALE GENOMIC DNA]</scope>
    <source>
        <strain evidence="5 6">DSM 15929</strain>
    </source>
</reference>
<feature type="domain" description="HTH araC/xylS-type" evidence="4">
    <location>
        <begin position="198"/>
        <end position="296"/>
    </location>
</feature>
<dbReference type="GO" id="GO:0043565">
    <property type="term" value="F:sequence-specific DNA binding"/>
    <property type="evidence" value="ECO:0007669"/>
    <property type="project" value="InterPro"/>
</dbReference>
<sequence>MSKRKRPIIEYRHYSLPLNFPIILLSGDRWRISEKKSGRLHFHNCLEIGICHSDGGIMEFEDISLPFQEGDITCVPKHLPHTTYSSPGTASLWTYIFVDPEELFRNMVGSQSNNFDKPMSDIRSYHLIMSREDYPKVYYLASAIAEELKSQKTCYQNSVRGLMLSLYVELLRIHTSENSKNNVEISMNQDVENILVISAALEHIHKNYMEPINIGDLADISHLSVSHFRRIFHEIMGTAPLNYLNSTRIDAACWLLRSTEDSILTVSEKVGFHSISSFDRCFVKLMKTSPNIWRKQAVLSDTNSPKAAILEFTGWV</sequence>
<dbReference type="PANTHER" id="PTHR43280">
    <property type="entry name" value="ARAC-FAMILY TRANSCRIPTIONAL REGULATOR"/>
    <property type="match status" value="1"/>
</dbReference>
<dbReference type="Gene3D" id="1.10.10.60">
    <property type="entry name" value="Homeodomain-like"/>
    <property type="match status" value="2"/>
</dbReference>
<dbReference type="InterPro" id="IPR009057">
    <property type="entry name" value="Homeodomain-like_sf"/>
</dbReference>
<dbReference type="RefSeq" id="WP_073278209.1">
    <property type="nucleotide sequence ID" value="NZ_FRAC01000019.1"/>
</dbReference>
<dbReference type="OrthoDB" id="337756at2"/>
<dbReference type="SUPFAM" id="SSF51215">
    <property type="entry name" value="Regulatory protein AraC"/>
    <property type="match status" value="1"/>
</dbReference>
<dbReference type="InterPro" id="IPR018060">
    <property type="entry name" value="HTH_AraC"/>
</dbReference>
<dbReference type="InterPro" id="IPR018062">
    <property type="entry name" value="HTH_AraC-typ_CS"/>
</dbReference>
<keyword evidence="2 5" id="KW-0238">DNA-binding</keyword>
<evidence type="ECO:0000313" key="6">
    <source>
        <dbReference type="Proteomes" id="UP000184386"/>
    </source>
</evidence>
<name>A0A1M6W470_9FIRM</name>
<organism evidence="5 6">
    <name type="scientific">Anaerocolumna jejuensis DSM 15929</name>
    <dbReference type="NCBI Taxonomy" id="1121322"/>
    <lineage>
        <taxon>Bacteria</taxon>
        <taxon>Bacillati</taxon>
        <taxon>Bacillota</taxon>
        <taxon>Clostridia</taxon>
        <taxon>Lachnospirales</taxon>
        <taxon>Lachnospiraceae</taxon>
        <taxon>Anaerocolumna</taxon>
    </lineage>
</organism>
<dbReference type="Proteomes" id="UP000184386">
    <property type="component" value="Unassembled WGS sequence"/>
</dbReference>
<evidence type="ECO:0000259" key="4">
    <source>
        <dbReference type="PROSITE" id="PS01124"/>
    </source>
</evidence>